<dbReference type="GO" id="GO:0046306">
    <property type="term" value="P:alkanesulfonate catabolic process"/>
    <property type="evidence" value="ECO:0007669"/>
    <property type="project" value="TreeGrafter"/>
</dbReference>
<evidence type="ECO:0000259" key="5">
    <source>
        <dbReference type="Pfam" id="PF00296"/>
    </source>
</evidence>
<dbReference type="OrthoDB" id="3206024at2"/>
<name>A0A6H9YDC0_9ACTN</name>
<evidence type="ECO:0000256" key="2">
    <source>
        <dbReference type="ARBA" id="ARBA00022643"/>
    </source>
</evidence>
<evidence type="ECO:0000313" key="7">
    <source>
        <dbReference type="Proteomes" id="UP000468735"/>
    </source>
</evidence>
<evidence type="ECO:0000256" key="1">
    <source>
        <dbReference type="ARBA" id="ARBA00022630"/>
    </source>
</evidence>
<proteinExistence type="predicted"/>
<reference evidence="6 7" key="1">
    <citation type="submission" date="2019-09" db="EMBL/GenBank/DDBJ databases">
        <title>Actinomadura physcomitrii sp. nov., a novel actinomycete isolated from moss [Physcomitrium sphaericum (Ludw) Fuernr].</title>
        <authorList>
            <person name="Zhuang X."/>
            <person name="Liu C."/>
        </authorList>
    </citation>
    <scope>NUCLEOTIDE SEQUENCE [LARGE SCALE GENOMIC DNA]</scope>
    <source>
        <strain evidence="6 7">HMC1</strain>
    </source>
</reference>
<dbReference type="InterPro" id="IPR011251">
    <property type="entry name" value="Luciferase-like_dom"/>
</dbReference>
<dbReference type="InterPro" id="IPR019921">
    <property type="entry name" value="Lucif-like_OxRdtase_Rv2161c"/>
</dbReference>
<dbReference type="Gene3D" id="3.20.20.30">
    <property type="entry name" value="Luciferase-like domain"/>
    <property type="match status" value="1"/>
</dbReference>
<organism evidence="6 7">
    <name type="scientific">Actinomadura rudentiformis</name>
    <dbReference type="NCBI Taxonomy" id="359158"/>
    <lineage>
        <taxon>Bacteria</taxon>
        <taxon>Bacillati</taxon>
        <taxon>Actinomycetota</taxon>
        <taxon>Actinomycetes</taxon>
        <taxon>Streptosporangiales</taxon>
        <taxon>Thermomonosporaceae</taxon>
        <taxon>Actinomadura</taxon>
    </lineage>
</organism>
<dbReference type="PANTHER" id="PTHR42847:SF4">
    <property type="entry name" value="ALKANESULFONATE MONOOXYGENASE-RELATED"/>
    <property type="match status" value="1"/>
</dbReference>
<evidence type="ECO:0000256" key="3">
    <source>
        <dbReference type="ARBA" id="ARBA00023002"/>
    </source>
</evidence>
<sequence>MTTPTIGLYGLNLHACAEPFTAARIAALAEELGYDSLWVADHPALPSPRTGLSPMEPDEPLLEPVVALAHLAAHTARILLGTGCVVLPQRNPVILAKQLAGVDVLSRGRLVFGMAVGYLEAEMRAIGVSMEGRGARADEYLQAMSSLWYDEKPEFHGEYVDFEGVDAYPRPVQQPIQVVVGGHSPAAHRRAARHGAWMGWLLGLRATAEQLAALRATEEPVHVSVVPQRRLDPGVVRAYGELGVDRLIVSPPLGLRPEELIEFVTGHAPGQLEARAA</sequence>
<evidence type="ECO:0000313" key="6">
    <source>
        <dbReference type="EMBL" id="KAB2343296.1"/>
    </source>
</evidence>
<evidence type="ECO:0000256" key="4">
    <source>
        <dbReference type="ARBA" id="ARBA00023033"/>
    </source>
</evidence>
<dbReference type="Pfam" id="PF00296">
    <property type="entry name" value="Bac_luciferase"/>
    <property type="match status" value="1"/>
</dbReference>
<dbReference type="InterPro" id="IPR036661">
    <property type="entry name" value="Luciferase-like_sf"/>
</dbReference>
<dbReference type="Proteomes" id="UP000468735">
    <property type="component" value="Unassembled WGS sequence"/>
</dbReference>
<dbReference type="PANTHER" id="PTHR42847">
    <property type="entry name" value="ALKANESULFONATE MONOOXYGENASE"/>
    <property type="match status" value="1"/>
</dbReference>
<keyword evidence="1" id="KW-0285">Flavoprotein</keyword>
<protein>
    <submittedName>
        <fullName evidence="6">TIGR03619 family F420-dependent LLM class oxidoreductase</fullName>
        <ecNumber evidence="6">1.-.-.-</ecNumber>
    </submittedName>
</protein>
<dbReference type="EC" id="1.-.-.-" evidence="6"/>
<keyword evidence="2" id="KW-0288">FMN</keyword>
<keyword evidence="3 6" id="KW-0560">Oxidoreductase</keyword>
<dbReference type="SUPFAM" id="SSF51679">
    <property type="entry name" value="Bacterial luciferase-like"/>
    <property type="match status" value="1"/>
</dbReference>
<dbReference type="AlphaFoldDB" id="A0A6H9YDC0"/>
<feature type="domain" description="Luciferase-like" evidence="5">
    <location>
        <begin position="22"/>
        <end position="216"/>
    </location>
</feature>
<gene>
    <name evidence="6" type="ORF">F8566_34710</name>
</gene>
<dbReference type="GO" id="GO:0008726">
    <property type="term" value="F:alkanesulfonate monooxygenase activity"/>
    <property type="evidence" value="ECO:0007669"/>
    <property type="project" value="TreeGrafter"/>
</dbReference>
<keyword evidence="7" id="KW-1185">Reference proteome</keyword>
<dbReference type="RefSeq" id="WP_151566099.1">
    <property type="nucleotide sequence ID" value="NZ_WBMT01000019.1"/>
</dbReference>
<accession>A0A6H9YDC0</accession>
<dbReference type="EMBL" id="WBMT01000019">
    <property type="protein sequence ID" value="KAB2343296.1"/>
    <property type="molecule type" value="Genomic_DNA"/>
</dbReference>
<comment type="caution">
    <text evidence="6">The sequence shown here is derived from an EMBL/GenBank/DDBJ whole genome shotgun (WGS) entry which is preliminary data.</text>
</comment>
<keyword evidence="4" id="KW-0503">Monooxygenase</keyword>
<dbReference type="InterPro" id="IPR050172">
    <property type="entry name" value="SsuD_RutA_monooxygenase"/>
</dbReference>
<dbReference type="NCBIfam" id="TIGR03619">
    <property type="entry name" value="F420_Rv2161c"/>
    <property type="match status" value="1"/>
</dbReference>